<dbReference type="Proteomes" id="UP000177763">
    <property type="component" value="Unassembled WGS sequence"/>
</dbReference>
<reference evidence="1 2" key="1">
    <citation type="journal article" date="2016" name="Nat. Commun.">
        <title>Thousands of microbial genomes shed light on interconnected biogeochemical processes in an aquifer system.</title>
        <authorList>
            <person name="Anantharaman K."/>
            <person name="Brown C.T."/>
            <person name="Hug L.A."/>
            <person name="Sharon I."/>
            <person name="Castelle C.J."/>
            <person name="Probst A.J."/>
            <person name="Thomas B.C."/>
            <person name="Singh A."/>
            <person name="Wilkins M.J."/>
            <person name="Karaoz U."/>
            <person name="Brodie E.L."/>
            <person name="Williams K.H."/>
            <person name="Hubbard S.S."/>
            <person name="Banfield J.F."/>
        </authorList>
    </citation>
    <scope>NUCLEOTIDE SEQUENCE [LARGE SCALE GENOMIC DNA]</scope>
</reference>
<evidence type="ECO:0000313" key="2">
    <source>
        <dbReference type="Proteomes" id="UP000177763"/>
    </source>
</evidence>
<dbReference type="AlphaFoldDB" id="A0A1F4VH47"/>
<proteinExistence type="predicted"/>
<dbReference type="STRING" id="1802630.A3H26_00985"/>
<accession>A0A1F4VH47</accession>
<dbReference type="InterPro" id="IPR014942">
    <property type="entry name" value="AbiEii"/>
</dbReference>
<dbReference type="Gene3D" id="3.10.450.620">
    <property type="entry name" value="JHP933, nucleotidyltransferase-like core domain"/>
    <property type="match status" value="1"/>
</dbReference>
<evidence type="ECO:0008006" key="3">
    <source>
        <dbReference type="Google" id="ProtNLM"/>
    </source>
</evidence>
<protein>
    <recommendedName>
        <fullName evidence="3">Nucleotidyl transferase AbiEii/AbiGii toxin family protein</fullName>
    </recommendedName>
</protein>
<comment type="caution">
    <text evidence="1">The sequence shown here is derived from an EMBL/GenBank/DDBJ whole genome shotgun (WGS) entry which is preliminary data.</text>
</comment>
<organism evidence="1 2">
    <name type="scientific">candidate division WWE3 bacterium RIFCSPLOWO2_12_FULL_36_10</name>
    <dbReference type="NCBI Taxonomy" id="1802630"/>
    <lineage>
        <taxon>Bacteria</taxon>
        <taxon>Katanobacteria</taxon>
    </lineage>
</organism>
<sequence>MSNLLITEEQRKILELFKQDQFLSANFYFTGGTALSNFYLNHRYSDDLDFFSDSRFDVLEINKIIRKWSDGLNASFDSRLVGETYIYNLYFSNNYSLKIDFAFYPYKRVRESNLIEGIRIDSKEDIATNKFAILGQRTDVKDFVDLYYLLKDFTIIDLMHWAEAKFKREFDLMLLAADLLKVEDFEYLPRMTNQLTLQELKDFYLALAKRIGIETTKA</sequence>
<evidence type="ECO:0000313" key="1">
    <source>
        <dbReference type="EMBL" id="OGC56425.1"/>
    </source>
</evidence>
<gene>
    <name evidence="1" type="ORF">A3H26_00985</name>
</gene>
<name>A0A1F4VH47_UNCKA</name>
<dbReference type="Pfam" id="PF08843">
    <property type="entry name" value="AbiEii"/>
    <property type="match status" value="1"/>
</dbReference>
<dbReference type="EMBL" id="MEVN01000038">
    <property type="protein sequence ID" value="OGC56425.1"/>
    <property type="molecule type" value="Genomic_DNA"/>
</dbReference>